<feature type="region of interest" description="Disordered" evidence="1">
    <location>
        <begin position="1"/>
        <end position="40"/>
    </location>
</feature>
<evidence type="ECO:0000313" key="3">
    <source>
        <dbReference type="Proteomes" id="UP000494115"/>
    </source>
</evidence>
<gene>
    <name evidence="2" type="ORF">LMG28138_04044</name>
</gene>
<keyword evidence="3" id="KW-1185">Reference proteome</keyword>
<dbReference type="EMBL" id="CADIKM010000023">
    <property type="protein sequence ID" value="CAB3796300.1"/>
    <property type="molecule type" value="Genomic_DNA"/>
</dbReference>
<dbReference type="AlphaFoldDB" id="A0A6S7BE27"/>
<protein>
    <submittedName>
        <fullName evidence="2">Uncharacterized protein</fullName>
    </submittedName>
</protein>
<proteinExistence type="predicted"/>
<dbReference type="Proteomes" id="UP000494115">
    <property type="component" value="Unassembled WGS sequence"/>
</dbReference>
<name>A0A6S7BE27_9BURK</name>
<evidence type="ECO:0000313" key="2">
    <source>
        <dbReference type="EMBL" id="CAB3796300.1"/>
    </source>
</evidence>
<reference evidence="2 3" key="1">
    <citation type="submission" date="2020-04" db="EMBL/GenBank/DDBJ databases">
        <authorList>
            <person name="De Canck E."/>
        </authorList>
    </citation>
    <scope>NUCLEOTIDE SEQUENCE [LARGE SCALE GENOMIC DNA]</scope>
    <source>
        <strain evidence="2 3">LMG 28138</strain>
    </source>
</reference>
<evidence type="ECO:0000256" key="1">
    <source>
        <dbReference type="SAM" id="MobiDB-lite"/>
    </source>
</evidence>
<dbReference type="RefSeq" id="WP_281362429.1">
    <property type="nucleotide sequence ID" value="NZ_CADIKM010000023.1"/>
</dbReference>
<sequence>METTPWAERDPLREQTSNDAGPDPTAQEKHVIAKVSRHLL</sequence>
<accession>A0A6S7BE27</accession>
<organism evidence="2 3">
    <name type="scientific">Pararobbsia alpina</name>
    <dbReference type="NCBI Taxonomy" id="621374"/>
    <lineage>
        <taxon>Bacteria</taxon>
        <taxon>Pseudomonadati</taxon>
        <taxon>Pseudomonadota</taxon>
        <taxon>Betaproteobacteria</taxon>
        <taxon>Burkholderiales</taxon>
        <taxon>Burkholderiaceae</taxon>
        <taxon>Pararobbsia</taxon>
    </lineage>
</organism>